<dbReference type="EMBL" id="UINC01082398">
    <property type="protein sequence ID" value="SVC27121.1"/>
    <property type="molecule type" value="Genomic_DNA"/>
</dbReference>
<dbReference type="InterPro" id="IPR020568">
    <property type="entry name" value="Ribosomal_Su5_D2-typ_SF"/>
</dbReference>
<organism evidence="3">
    <name type="scientific">marine metagenome</name>
    <dbReference type="NCBI Taxonomy" id="408172"/>
    <lineage>
        <taxon>unclassified sequences</taxon>
        <taxon>metagenomes</taxon>
        <taxon>ecological metagenomes</taxon>
    </lineage>
</organism>
<protein>
    <recommendedName>
        <fullName evidence="2">Exoribonuclease phosphorolytic domain-containing protein</fullName>
    </recommendedName>
</protein>
<dbReference type="PANTHER" id="PTHR11252">
    <property type="entry name" value="POLYRIBONUCLEOTIDE NUCLEOTIDYLTRANSFERASE"/>
    <property type="match status" value="1"/>
</dbReference>
<feature type="non-terminal residue" evidence="3">
    <location>
        <position position="96"/>
    </location>
</feature>
<evidence type="ECO:0000259" key="2">
    <source>
        <dbReference type="Pfam" id="PF01138"/>
    </source>
</evidence>
<evidence type="ECO:0000313" key="3">
    <source>
        <dbReference type="EMBL" id="SVC27121.1"/>
    </source>
</evidence>
<gene>
    <name evidence="3" type="ORF">METZ01_LOCUS279975</name>
</gene>
<name>A0A382KWS7_9ZZZZ</name>
<dbReference type="AlphaFoldDB" id="A0A382KWS7"/>
<sequence length="96" mass="10784">MIKKTKDIGGKILTIETGRIARQSNGSVIVSYGETTIHVAVNSAKEPREDIDFFPLQVEYREKHYAGGKIPGGFFKREARPSEHEVLTSRLTDRPI</sequence>
<reference evidence="3" key="1">
    <citation type="submission" date="2018-05" db="EMBL/GenBank/DDBJ databases">
        <authorList>
            <person name="Lanie J.A."/>
            <person name="Ng W.-L."/>
            <person name="Kazmierczak K.M."/>
            <person name="Andrzejewski T.M."/>
            <person name="Davidsen T.M."/>
            <person name="Wayne K.J."/>
            <person name="Tettelin H."/>
            <person name="Glass J.I."/>
            <person name="Rusch D."/>
            <person name="Podicherti R."/>
            <person name="Tsui H.-C.T."/>
            <person name="Winkler M.E."/>
        </authorList>
    </citation>
    <scope>NUCLEOTIDE SEQUENCE</scope>
</reference>
<dbReference type="PANTHER" id="PTHR11252:SF0">
    <property type="entry name" value="POLYRIBONUCLEOTIDE NUCLEOTIDYLTRANSFERASE 1, MITOCHONDRIAL"/>
    <property type="match status" value="1"/>
</dbReference>
<dbReference type="GO" id="GO:0005829">
    <property type="term" value="C:cytosol"/>
    <property type="evidence" value="ECO:0007669"/>
    <property type="project" value="TreeGrafter"/>
</dbReference>
<feature type="domain" description="Exoribonuclease phosphorolytic" evidence="2">
    <location>
        <begin position="13"/>
        <end position="96"/>
    </location>
</feature>
<dbReference type="InterPro" id="IPR012162">
    <property type="entry name" value="PNPase"/>
</dbReference>
<dbReference type="GO" id="GO:0000175">
    <property type="term" value="F:3'-5'-RNA exonuclease activity"/>
    <property type="evidence" value="ECO:0007669"/>
    <property type="project" value="TreeGrafter"/>
</dbReference>
<dbReference type="Pfam" id="PF01138">
    <property type="entry name" value="RNase_PH"/>
    <property type="match status" value="1"/>
</dbReference>
<dbReference type="InterPro" id="IPR001247">
    <property type="entry name" value="ExoRNase_PH_dom1"/>
</dbReference>
<proteinExistence type="predicted"/>
<dbReference type="GO" id="GO:0003723">
    <property type="term" value="F:RNA binding"/>
    <property type="evidence" value="ECO:0007669"/>
    <property type="project" value="UniProtKB-KW"/>
</dbReference>
<dbReference type="GO" id="GO:0006402">
    <property type="term" value="P:mRNA catabolic process"/>
    <property type="evidence" value="ECO:0007669"/>
    <property type="project" value="InterPro"/>
</dbReference>
<dbReference type="InterPro" id="IPR027408">
    <property type="entry name" value="PNPase/RNase_PH_dom_sf"/>
</dbReference>
<keyword evidence="1" id="KW-0694">RNA-binding</keyword>
<dbReference type="GO" id="GO:0004654">
    <property type="term" value="F:polyribonucleotide nucleotidyltransferase activity"/>
    <property type="evidence" value="ECO:0007669"/>
    <property type="project" value="InterPro"/>
</dbReference>
<evidence type="ECO:0000256" key="1">
    <source>
        <dbReference type="ARBA" id="ARBA00022884"/>
    </source>
</evidence>
<accession>A0A382KWS7</accession>
<dbReference type="Gene3D" id="3.30.230.70">
    <property type="entry name" value="GHMP Kinase, N-terminal domain"/>
    <property type="match status" value="1"/>
</dbReference>
<dbReference type="SUPFAM" id="SSF54211">
    <property type="entry name" value="Ribosomal protein S5 domain 2-like"/>
    <property type="match status" value="1"/>
</dbReference>